<dbReference type="SUPFAM" id="SSF55729">
    <property type="entry name" value="Acyl-CoA N-acyltransferases (Nat)"/>
    <property type="match status" value="1"/>
</dbReference>
<feature type="domain" description="N-acetyltransferase" evidence="1">
    <location>
        <begin position="3"/>
        <end position="144"/>
    </location>
</feature>
<dbReference type="Gene3D" id="3.40.630.30">
    <property type="match status" value="1"/>
</dbReference>
<evidence type="ECO:0000313" key="2">
    <source>
        <dbReference type="EMBL" id="GAA3024054.1"/>
    </source>
</evidence>
<dbReference type="CDD" id="cd04301">
    <property type="entry name" value="NAT_SF"/>
    <property type="match status" value="1"/>
</dbReference>
<dbReference type="Proteomes" id="UP001501577">
    <property type="component" value="Unassembled WGS sequence"/>
</dbReference>
<proteinExistence type="predicted"/>
<evidence type="ECO:0000313" key="3">
    <source>
        <dbReference type="Proteomes" id="UP001501577"/>
    </source>
</evidence>
<evidence type="ECO:0000259" key="1">
    <source>
        <dbReference type="PROSITE" id="PS51186"/>
    </source>
</evidence>
<dbReference type="InterPro" id="IPR016181">
    <property type="entry name" value="Acyl_CoA_acyltransferase"/>
</dbReference>
<dbReference type="EMBL" id="BAAAXQ010000069">
    <property type="protein sequence ID" value="GAA3024054.1"/>
    <property type="molecule type" value="Genomic_DNA"/>
</dbReference>
<sequence>MYTRHTNNTLNKIYSDALAIRKQVFIEEQQVPRKREIDADEPHAIHFVLYTEQKEAVATVRLLAAKQNTIKLQRMAVVKQARKKGYGKIIMKEAESYAKNNGYHKIILGAQITARNFYHNLGYQEEGDFFLDAGIQHITMMKKI</sequence>
<organism evidence="2 3">
    <name type="scientific">Tetragenococcus solitarius</name>
    <dbReference type="NCBI Taxonomy" id="71453"/>
    <lineage>
        <taxon>Bacteria</taxon>
        <taxon>Bacillati</taxon>
        <taxon>Bacillota</taxon>
        <taxon>Bacilli</taxon>
        <taxon>Lactobacillales</taxon>
        <taxon>Enterococcaceae</taxon>
        <taxon>Tetragenococcus</taxon>
    </lineage>
</organism>
<dbReference type="PROSITE" id="PS51186">
    <property type="entry name" value="GNAT"/>
    <property type="match status" value="1"/>
</dbReference>
<accession>A0ABP6KWA9</accession>
<dbReference type="PANTHER" id="PTHR13355">
    <property type="entry name" value="GLUCOSAMINE 6-PHOSPHATE N-ACETYLTRANSFERASE"/>
    <property type="match status" value="1"/>
</dbReference>
<keyword evidence="3" id="KW-1185">Reference proteome</keyword>
<dbReference type="Pfam" id="PF13673">
    <property type="entry name" value="Acetyltransf_10"/>
    <property type="match status" value="1"/>
</dbReference>
<comment type="caution">
    <text evidence="2">The sequence shown here is derived from an EMBL/GenBank/DDBJ whole genome shotgun (WGS) entry which is preliminary data.</text>
</comment>
<dbReference type="InterPro" id="IPR000182">
    <property type="entry name" value="GNAT_dom"/>
</dbReference>
<name>A0ABP6KWA9_9ENTE</name>
<protein>
    <submittedName>
        <fullName evidence="2">GNAT family N-acetyltransferase</fullName>
    </submittedName>
</protein>
<dbReference type="InterPro" id="IPR039143">
    <property type="entry name" value="GNPNAT1-like"/>
</dbReference>
<dbReference type="PANTHER" id="PTHR13355:SF11">
    <property type="entry name" value="GLUCOSAMINE 6-PHOSPHATE N-ACETYLTRANSFERASE"/>
    <property type="match status" value="1"/>
</dbReference>
<gene>
    <name evidence="2" type="ORF">GCM10019998_20820</name>
</gene>
<dbReference type="RefSeq" id="WP_068710607.1">
    <property type="nucleotide sequence ID" value="NZ_BAAAXQ010000069.1"/>
</dbReference>
<reference evidence="3" key="1">
    <citation type="journal article" date="2019" name="Int. J. Syst. Evol. Microbiol.">
        <title>The Global Catalogue of Microorganisms (GCM) 10K type strain sequencing project: providing services to taxonomists for standard genome sequencing and annotation.</title>
        <authorList>
            <consortium name="The Broad Institute Genomics Platform"/>
            <consortium name="The Broad Institute Genome Sequencing Center for Infectious Disease"/>
            <person name="Wu L."/>
            <person name="Ma J."/>
        </authorList>
    </citation>
    <scope>NUCLEOTIDE SEQUENCE [LARGE SCALE GENOMIC DNA]</scope>
    <source>
        <strain evidence="3">JCM 8736</strain>
    </source>
</reference>